<evidence type="ECO:0000256" key="8">
    <source>
        <dbReference type="ARBA" id="ARBA00022989"/>
    </source>
</evidence>
<keyword evidence="5 12" id="KW-0349">Heme</keyword>
<keyword evidence="7 12" id="KW-0479">Metal-binding</keyword>
<evidence type="ECO:0000256" key="3">
    <source>
        <dbReference type="ARBA" id="ARBA00007244"/>
    </source>
</evidence>
<evidence type="ECO:0000256" key="12">
    <source>
        <dbReference type="PIRSR" id="PIRSR000178-1"/>
    </source>
</evidence>
<keyword evidence="9 12" id="KW-0408">Iron</keyword>
<proteinExistence type="inferred from homology"/>
<evidence type="ECO:0000256" key="1">
    <source>
        <dbReference type="ARBA" id="ARBA00004050"/>
    </source>
</evidence>
<evidence type="ECO:0000256" key="4">
    <source>
        <dbReference type="ARBA" id="ARBA00020076"/>
    </source>
</evidence>
<dbReference type="PROSITE" id="PS01000">
    <property type="entry name" value="SDH_CYT_1"/>
    <property type="match status" value="1"/>
</dbReference>
<evidence type="ECO:0000256" key="10">
    <source>
        <dbReference type="ARBA" id="ARBA00023136"/>
    </source>
</evidence>
<dbReference type="RefSeq" id="WP_057642080.1">
    <property type="nucleotide sequence ID" value="NZ_LDJP01000111.1"/>
</dbReference>
<dbReference type="NCBIfam" id="TIGR02970">
    <property type="entry name" value="succ_dehyd_cytB"/>
    <property type="match status" value="1"/>
</dbReference>
<evidence type="ECO:0000313" key="15">
    <source>
        <dbReference type="Proteomes" id="UP000050940"/>
    </source>
</evidence>
<accession>A0A0R0DE42</accession>
<dbReference type="Proteomes" id="UP000050940">
    <property type="component" value="Unassembled WGS sequence"/>
</dbReference>
<comment type="caution">
    <text evidence="14">The sequence shown here is derived from an EMBL/GenBank/DDBJ whole genome shotgun (WGS) entry which is preliminary data.</text>
</comment>
<keyword evidence="8 13" id="KW-1133">Transmembrane helix</keyword>
<feature type="transmembrane region" description="Helical" evidence="13">
    <location>
        <begin position="107"/>
        <end position="130"/>
    </location>
</feature>
<dbReference type="GO" id="GO:0016020">
    <property type="term" value="C:membrane"/>
    <property type="evidence" value="ECO:0007669"/>
    <property type="project" value="UniProtKB-SubCell"/>
</dbReference>
<evidence type="ECO:0000256" key="7">
    <source>
        <dbReference type="ARBA" id="ARBA00022723"/>
    </source>
</evidence>
<dbReference type="GO" id="GO:0009055">
    <property type="term" value="F:electron transfer activity"/>
    <property type="evidence" value="ECO:0007669"/>
    <property type="project" value="InterPro"/>
</dbReference>
<evidence type="ECO:0000256" key="9">
    <source>
        <dbReference type="ARBA" id="ARBA00023004"/>
    </source>
</evidence>
<dbReference type="SUPFAM" id="SSF81343">
    <property type="entry name" value="Fumarate reductase respiratory complex transmembrane subunits"/>
    <property type="match status" value="1"/>
</dbReference>
<dbReference type="PANTHER" id="PTHR10978">
    <property type="entry name" value="SUCCINATE DEHYDROGENASE CYTOCHROME B560 SUBUNIT"/>
    <property type="match status" value="1"/>
</dbReference>
<comment type="function">
    <text evidence="1">Membrane-anchoring subunit of succinate dehydrogenase (SDH).</text>
</comment>
<evidence type="ECO:0000313" key="14">
    <source>
        <dbReference type="EMBL" id="KRG80572.1"/>
    </source>
</evidence>
<dbReference type="PANTHER" id="PTHR10978:SF5">
    <property type="entry name" value="SUCCINATE DEHYDROGENASE CYTOCHROME B560 SUBUNIT, MITOCHONDRIAL"/>
    <property type="match status" value="1"/>
</dbReference>
<gene>
    <name evidence="14" type="ORF">ABB34_14475</name>
</gene>
<dbReference type="EMBL" id="LDJP01000111">
    <property type="protein sequence ID" value="KRG80572.1"/>
    <property type="molecule type" value="Genomic_DNA"/>
</dbReference>
<comment type="subcellular location">
    <subcellularLocation>
        <location evidence="2">Membrane</location>
        <topology evidence="2">Multi-pass membrane protein</topology>
    </subcellularLocation>
</comment>
<dbReference type="CDD" id="cd03499">
    <property type="entry name" value="SQR_TypeC_SdhC"/>
    <property type="match status" value="1"/>
</dbReference>
<evidence type="ECO:0000256" key="5">
    <source>
        <dbReference type="ARBA" id="ARBA00022617"/>
    </source>
</evidence>
<comment type="cofactor">
    <cofactor evidence="12">
        <name>heme</name>
        <dbReference type="ChEBI" id="CHEBI:30413"/>
    </cofactor>
    <text evidence="12">The heme is bound between the two transmembrane subunits.</text>
</comment>
<dbReference type="OrthoDB" id="9799441at2"/>
<dbReference type="GO" id="GO:0046872">
    <property type="term" value="F:metal ion binding"/>
    <property type="evidence" value="ECO:0007669"/>
    <property type="project" value="UniProtKB-KW"/>
</dbReference>
<dbReference type="Gene3D" id="1.20.1300.10">
    <property type="entry name" value="Fumarate reductase/succinate dehydrogenase, transmembrane subunit"/>
    <property type="match status" value="1"/>
</dbReference>
<comment type="similarity">
    <text evidence="3">Belongs to the cytochrome b560 family.</text>
</comment>
<sequence>MANRPRPLSPHLQVYRWQIQMATSILHRATGIVLSVGALIIAGGLLALMMGPESWNCFTTHAGAWYGKVILFGWTWCFAYHLCNGIRHIVQDFAIGYAKATFIRSSWMSVIGSLVITALVWAYVCCFGGAA</sequence>
<dbReference type="PIRSF" id="PIRSF000178">
    <property type="entry name" value="SDH_cyt_b560"/>
    <property type="match status" value="1"/>
</dbReference>
<dbReference type="InterPro" id="IPR018495">
    <property type="entry name" value="Succ_DH_cyt_bsu_CS"/>
</dbReference>
<name>A0A0R0DE42_9GAMM</name>
<dbReference type="InterPro" id="IPR034804">
    <property type="entry name" value="SQR/QFR_C/D"/>
</dbReference>
<feature type="binding site" description="axial binding residue" evidence="12">
    <location>
        <position position="81"/>
    </location>
    <ligand>
        <name>heme</name>
        <dbReference type="ChEBI" id="CHEBI:30413"/>
        <note>ligand shared with second transmembrane subunit</note>
    </ligand>
    <ligandPart>
        <name>Fe</name>
        <dbReference type="ChEBI" id="CHEBI:18248"/>
    </ligandPart>
</feature>
<keyword evidence="15" id="KW-1185">Reference proteome</keyword>
<dbReference type="Pfam" id="PF01127">
    <property type="entry name" value="Sdh_cyt"/>
    <property type="match status" value="1"/>
</dbReference>
<evidence type="ECO:0000256" key="2">
    <source>
        <dbReference type="ARBA" id="ARBA00004141"/>
    </source>
</evidence>
<feature type="transmembrane region" description="Helical" evidence="13">
    <location>
        <begin position="69"/>
        <end position="86"/>
    </location>
</feature>
<dbReference type="PATRIC" id="fig|659018.3.peg.321"/>
<dbReference type="InterPro" id="IPR014314">
    <property type="entry name" value="Succ_DH_cytb556"/>
</dbReference>
<keyword evidence="10 13" id="KW-0472">Membrane</keyword>
<dbReference type="AlphaFoldDB" id="A0A0R0DE42"/>
<evidence type="ECO:0000256" key="13">
    <source>
        <dbReference type="SAM" id="Phobius"/>
    </source>
</evidence>
<dbReference type="STRING" id="659018.ABB34_14475"/>
<evidence type="ECO:0000256" key="11">
    <source>
        <dbReference type="ARBA" id="ARBA00025912"/>
    </source>
</evidence>
<comment type="subunit">
    <text evidence="11">Part of an enzyme complex containing four subunits: a flavoprotein, an iron-sulfur protein, plus two membrane-anchoring proteins, SdhC and SdhD. The complex can form homotrimers.</text>
</comment>
<reference evidence="14 15" key="1">
    <citation type="submission" date="2015-05" db="EMBL/GenBank/DDBJ databases">
        <title>Genome sequencing and analysis of members of genus Stenotrophomonas.</title>
        <authorList>
            <person name="Patil P.P."/>
            <person name="Midha S."/>
            <person name="Patil P.B."/>
        </authorList>
    </citation>
    <scope>NUCLEOTIDE SEQUENCE [LARGE SCALE GENOMIC DNA]</scope>
    <source>
        <strain evidence="14 15">JCM 16244</strain>
    </source>
</reference>
<feature type="transmembrane region" description="Helical" evidence="13">
    <location>
        <begin position="25"/>
        <end position="49"/>
    </location>
</feature>
<dbReference type="InterPro" id="IPR000701">
    <property type="entry name" value="SuccDH_FuR_B_TM-su"/>
</dbReference>
<organism evidence="14 15">
    <name type="scientific">Stenotrophomonas daejeonensis</name>
    <dbReference type="NCBI Taxonomy" id="659018"/>
    <lineage>
        <taxon>Bacteria</taxon>
        <taxon>Pseudomonadati</taxon>
        <taxon>Pseudomonadota</taxon>
        <taxon>Gammaproteobacteria</taxon>
        <taxon>Lysobacterales</taxon>
        <taxon>Lysobacteraceae</taxon>
        <taxon>Stenotrophomonas</taxon>
    </lineage>
</organism>
<keyword evidence="6 13" id="KW-0812">Transmembrane</keyword>
<dbReference type="GO" id="GO:0006099">
    <property type="term" value="P:tricarboxylic acid cycle"/>
    <property type="evidence" value="ECO:0007669"/>
    <property type="project" value="InterPro"/>
</dbReference>
<protein>
    <recommendedName>
        <fullName evidence="4">Succinate dehydrogenase cytochrome b556 subunit</fullName>
    </recommendedName>
</protein>
<evidence type="ECO:0000256" key="6">
    <source>
        <dbReference type="ARBA" id="ARBA00022692"/>
    </source>
</evidence>